<gene>
    <name evidence="1" type="ORF">CDAR_565121</name>
</gene>
<keyword evidence="2" id="KW-1185">Reference proteome</keyword>
<dbReference type="Proteomes" id="UP001054837">
    <property type="component" value="Unassembled WGS sequence"/>
</dbReference>
<protein>
    <submittedName>
        <fullName evidence="1">Uncharacterized protein</fullName>
    </submittedName>
</protein>
<evidence type="ECO:0000313" key="1">
    <source>
        <dbReference type="EMBL" id="GIY48655.1"/>
    </source>
</evidence>
<feature type="non-terminal residue" evidence="1">
    <location>
        <position position="49"/>
    </location>
</feature>
<evidence type="ECO:0000313" key="2">
    <source>
        <dbReference type="Proteomes" id="UP001054837"/>
    </source>
</evidence>
<sequence>MERKDPFREVISSVASCTTESHDKGAKATTREEPTFFPIWDSFLSFSDT</sequence>
<organism evidence="1 2">
    <name type="scientific">Caerostris darwini</name>
    <dbReference type="NCBI Taxonomy" id="1538125"/>
    <lineage>
        <taxon>Eukaryota</taxon>
        <taxon>Metazoa</taxon>
        <taxon>Ecdysozoa</taxon>
        <taxon>Arthropoda</taxon>
        <taxon>Chelicerata</taxon>
        <taxon>Arachnida</taxon>
        <taxon>Araneae</taxon>
        <taxon>Araneomorphae</taxon>
        <taxon>Entelegynae</taxon>
        <taxon>Araneoidea</taxon>
        <taxon>Araneidae</taxon>
        <taxon>Caerostris</taxon>
    </lineage>
</organism>
<proteinExistence type="predicted"/>
<dbReference type="EMBL" id="BPLQ01010144">
    <property type="protein sequence ID" value="GIY48655.1"/>
    <property type="molecule type" value="Genomic_DNA"/>
</dbReference>
<comment type="caution">
    <text evidence="1">The sequence shown here is derived from an EMBL/GenBank/DDBJ whole genome shotgun (WGS) entry which is preliminary data.</text>
</comment>
<reference evidence="1 2" key="1">
    <citation type="submission" date="2021-06" db="EMBL/GenBank/DDBJ databases">
        <title>Caerostris darwini draft genome.</title>
        <authorList>
            <person name="Kono N."/>
            <person name="Arakawa K."/>
        </authorList>
    </citation>
    <scope>NUCLEOTIDE SEQUENCE [LARGE SCALE GENOMIC DNA]</scope>
</reference>
<accession>A0AAV4TR70</accession>
<name>A0AAV4TR70_9ARAC</name>
<dbReference type="AlphaFoldDB" id="A0AAV4TR70"/>